<name>A0ACB7Z9D9_9ERIC</name>
<reference evidence="1 2" key="1">
    <citation type="journal article" date="2021" name="Hortic Res">
        <title>High-quality reference genome and annotation aids understanding of berry development for evergreen blueberry (Vaccinium darrowii).</title>
        <authorList>
            <person name="Yu J."/>
            <person name="Hulse-Kemp A.M."/>
            <person name="Babiker E."/>
            <person name="Staton M."/>
        </authorList>
    </citation>
    <scope>NUCLEOTIDE SEQUENCE [LARGE SCALE GENOMIC DNA]</scope>
    <source>
        <strain evidence="2">cv. NJ 8807/NJ 8810</strain>
        <tissue evidence="1">Young leaf</tissue>
    </source>
</reference>
<keyword evidence="2" id="KW-1185">Reference proteome</keyword>
<dbReference type="Proteomes" id="UP000828048">
    <property type="component" value="Chromosome 12"/>
</dbReference>
<organism evidence="1 2">
    <name type="scientific">Vaccinium darrowii</name>
    <dbReference type="NCBI Taxonomy" id="229202"/>
    <lineage>
        <taxon>Eukaryota</taxon>
        <taxon>Viridiplantae</taxon>
        <taxon>Streptophyta</taxon>
        <taxon>Embryophyta</taxon>
        <taxon>Tracheophyta</taxon>
        <taxon>Spermatophyta</taxon>
        <taxon>Magnoliopsida</taxon>
        <taxon>eudicotyledons</taxon>
        <taxon>Gunneridae</taxon>
        <taxon>Pentapetalae</taxon>
        <taxon>asterids</taxon>
        <taxon>Ericales</taxon>
        <taxon>Ericaceae</taxon>
        <taxon>Vaccinioideae</taxon>
        <taxon>Vaccinieae</taxon>
        <taxon>Vaccinium</taxon>
    </lineage>
</organism>
<evidence type="ECO:0000313" key="2">
    <source>
        <dbReference type="Proteomes" id="UP000828048"/>
    </source>
</evidence>
<evidence type="ECO:0000313" key="1">
    <source>
        <dbReference type="EMBL" id="KAH7862245.1"/>
    </source>
</evidence>
<accession>A0ACB7Z9D9</accession>
<gene>
    <name evidence="1" type="ORF">Vadar_001997</name>
</gene>
<comment type="caution">
    <text evidence="1">The sequence shown here is derived from an EMBL/GenBank/DDBJ whole genome shotgun (WGS) entry which is preliminary data.</text>
</comment>
<protein>
    <submittedName>
        <fullName evidence="1">Uncharacterized protein</fullName>
    </submittedName>
</protein>
<dbReference type="EMBL" id="CM037162">
    <property type="protein sequence ID" value="KAH7862245.1"/>
    <property type="molecule type" value="Genomic_DNA"/>
</dbReference>
<proteinExistence type="predicted"/>
<sequence length="133" mass="15268">MEEERIEESSERLRSGLTRWVDGSEVDSETTPWSMIDESQSGEAYGSFRRVKKARRVDSFDVEAMEIAGSHGHHSKMELEGSYCGDEIDFGIMCFCEERAPLCKSKSNANPGPEILWVFQLHERRTLQFFLLV</sequence>